<dbReference type="AlphaFoldDB" id="A0A060US32"/>
<evidence type="ECO:0000256" key="6">
    <source>
        <dbReference type="ARBA" id="ARBA00023004"/>
    </source>
</evidence>
<proteinExistence type="predicted"/>
<feature type="binding site" description="covalent" evidence="8">
    <location>
        <position position="52"/>
    </location>
    <ligand>
        <name>heme c</name>
        <dbReference type="ChEBI" id="CHEBI:61717"/>
    </ligand>
</feature>
<dbReference type="RefSeq" id="WP_014028084.1">
    <property type="nucleotide sequence ID" value="NZ_CCCS020000023.1"/>
</dbReference>
<keyword evidence="10" id="KW-0732">Signal</keyword>
<evidence type="ECO:0000313" key="13">
    <source>
        <dbReference type="EMBL" id="OCB01556.1"/>
    </source>
</evidence>
<sequence length="245" mass="27503">MSKYRYLCFLFVSMLVPTLAFGAGETVHWMTPHYTFNRTTVIAGARYFAAHCMACHSVSSLRYEYLTADLGMSKSEVMKDIMLPSGAAFKGTIDSPMPSDMAAKWLGKPPPDLSHMDRYLGSKFIYTYLLSFYWDPARPSGWNNYVFPMVAMPNVLAPWGGTVGPKGQVIYPGKLSPAEYHKNVADVVAFLRYASDPSYFKRMALGPYIIGILLLFTILAYLLKTAYWLDLKKKGRHVGTRVKGS</sequence>
<accession>A0A060US32</accession>
<dbReference type="PANTHER" id="PTHR10266">
    <property type="entry name" value="CYTOCHROME C1"/>
    <property type="match status" value="1"/>
</dbReference>
<dbReference type="Proteomes" id="UP000093129">
    <property type="component" value="Unassembled WGS sequence"/>
</dbReference>
<dbReference type="GO" id="GO:0009055">
    <property type="term" value="F:electron transfer activity"/>
    <property type="evidence" value="ECO:0007669"/>
    <property type="project" value="InterPro"/>
</dbReference>
<evidence type="ECO:0000256" key="8">
    <source>
        <dbReference type="PIRSR" id="PIRSR602326-1"/>
    </source>
</evidence>
<keyword evidence="7 9" id="KW-0472">Membrane</keyword>
<dbReference type="PROSITE" id="PS51007">
    <property type="entry name" value="CYTC"/>
    <property type="match status" value="1"/>
</dbReference>
<name>A0A060US32_9PROT</name>
<evidence type="ECO:0000259" key="11">
    <source>
        <dbReference type="PROSITE" id="PS51007"/>
    </source>
</evidence>
<keyword evidence="2 8" id="KW-0349">Heme</keyword>
<feature type="signal peptide" evidence="10">
    <location>
        <begin position="1"/>
        <end position="22"/>
    </location>
</feature>
<reference evidence="14 16" key="4">
    <citation type="submission" date="2017-03" db="EMBL/GenBank/DDBJ databases">
        <authorList>
            <person name="Regsiter A."/>
            <person name="William W."/>
        </authorList>
    </citation>
    <scope>NUCLEOTIDE SEQUENCE [LARGE SCALE GENOMIC DNA]</scope>
    <source>
        <strain evidence="14">PRJEB5721</strain>
    </source>
</reference>
<dbReference type="Proteomes" id="UP000193925">
    <property type="component" value="Chromosome AFERRI"/>
</dbReference>
<evidence type="ECO:0000313" key="16">
    <source>
        <dbReference type="Proteomes" id="UP000193925"/>
    </source>
</evidence>
<evidence type="ECO:0000256" key="10">
    <source>
        <dbReference type="SAM" id="SignalP"/>
    </source>
</evidence>
<evidence type="ECO:0000256" key="4">
    <source>
        <dbReference type="ARBA" id="ARBA00022723"/>
    </source>
</evidence>
<dbReference type="EMBL" id="CCCS020000023">
    <property type="protein sequence ID" value="CDQ09583.1"/>
    <property type="molecule type" value="Genomic_DNA"/>
</dbReference>
<evidence type="ECO:0000256" key="1">
    <source>
        <dbReference type="ARBA" id="ARBA00004370"/>
    </source>
</evidence>
<dbReference type="OrthoDB" id="9798864at2"/>
<dbReference type="GO" id="GO:0016020">
    <property type="term" value="C:membrane"/>
    <property type="evidence" value="ECO:0007669"/>
    <property type="project" value="UniProtKB-SubCell"/>
</dbReference>
<evidence type="ECO:0000313" key="15">
    <source>
        <dbReference type="Proteomes" id="UP000093129"/>
    </source>
</evidence>
<reference evidence="13 15" key="3">
    <citation type="submission" date="2016-07" db="EMBL/GenBank/DDBJ databases">
        <title>Draft genome of a psychrotolerant acidophile Acidithiobacillus ferrivorans strain YL15.</title>
        <authorList>
            <person name="Peng T."/>
            <person name="Ma L."/>
            <person name="Nan M."/>
            <person name="An N."/>
            <person name="Wang M."/>
            <person name="Qiu G."/>
            <person name="Zeng W."/>
        </authorList>
    </citation>
    <scope>NUCLEOTIDE SEQUENCE [LARGE SCALE GENOMIC DNA]</scope>
    <source>
        <strain evidence="13 15">YL15</strain>
    </source>
</reference>
<evidence type="ECO:0000256" key="9">
    <source>
        <dbReference type="SAM" id="Phobius"/>
    </source>
</evidence>
<comment type="cofactor">
    <cofactor evidence="8">
        <name>heme c</name>
        <dbReference type="ChEBI" id="CHEBI:61717"/>
    </cofactor>
    <text evidence="8">Binds 1 heme c group covalently per subunit.</text>
</comment>
<feature type="domain" description="Cytochrome c" evidence="11">
    <location>
        <begin position="39"/>
        <end position="191"/>
    </location>
</feature>
<comment type="subcellular location">
    <subcellularLocation>
        <location evidence="1">Membrane</location>
    </subcellularLocation>
</comment>
<evidence type="ECO:0000256" key="3">
    <source>
        <dbReference type="ARBA" id="ARBA00022692"/>
    </source>
</evidence>
<protein>
    <submittedName>
        <fullName evidence="12">Cytochrome c1</fullName>
    </submittedName>
    <submittedName>
        <fullName evidence="13">Ubiquinol cytochrome C oxidoreductase</fullName>
    </submittedName>
</protein>
<dbReference type="PANTHER" id="PTHR10266:SF3">
    <property type="entry name" value="CYTOCHROME C1, HEME PROTEIN, MITOCHONDRIAL"/>
    <property type="match status" value="1"/>
</dbReference>
<evidence type="ECO:0000256" key="7">
    <source>
        <dbReference type="ARBA" id="ARBA00023136"/>
    </source>
</evidence>
<keyword evidence="4 8" id="KW-0479">Metal-binding</keyword>
<organism evidence="12">
    <name type="scientific">Acidithiobacillus ferrivorans</name>
    <dbReference type="NCBI Taxonomy" id="160808"/>
    <lineage>
        <taxon>Bacteria</taxon>
        <taxon>Pseudomonadati</taxon>
        <taxon>Pseudomonadota</taxon>
        <taxon>Acidithiobacillia</taxon>
        <taxon>Acidithiobacillales</taxon>
        <taxon>Acidithiobacillaceae</taxon>
        <taxon>Acidithiobacillus</taxon>
    </lineage>
</organism>
<dbReference type="InterPro" id="IPR009056">
    <property type="entry name" value="Cyt_c-like_dom"/>
</dbReference>
<dbReference type="Pfam" id="PF02167">
    <property type="entry name" value="Cytochrom_C1"/>
    <property type="match status" value="1"/>
</dbReference>
<feature type="binding site" description="covalent" evidence="8">
    <location>
        <position position="56"/>
    </location>
    <ligand>
        <name>heme c</name>
        <dbReference type="ChEBI" id="CHEBI:61717"/>
    </ligand>
</feature>
<keyword evidence="5 9" id="KW-1133">Transmembrane helix</keyword>
<reference evidence="12" key="2">
    <citation type="submission" date="2014-07" db="EMBL/GenBank/DDBJ databases">
        <title>Initial genome analysis of the psychrotolerant acidophile Acidithiobacillus ferrivorans CF27: insights into iron and sulfur oxidation pathways and into biofilm formation.</title>
        <authorList>
            <person name="Talla E."/>
            <person name="Hedrich S."/>
            <person name="Mangenot S."/>
            <person name="Ji B."/>
            <person name="Johnson D.B."/>
            <person name="Barbe V."/>
            <person name="Bonnefoy V."/>
        </authorList>
    </citation>
    <scope>NUCLEOTIDE SEQUENCE [LARGE SCALE GENOMIC DNA]</scope>
    <source>
        <strain evidence="12">CF27</strain>
    </source>
</reference>
<keyword evidence="6 8" id="KW-0408">Iron</keyword>
<feature type="chain" id="PRO_5010899113" evidence="10">
    <location>
        <begin position="23"/>
        <end position="245"/>
    </location>
</feature>
<dbReference type="GO" id="GO:0046872">
    <property type="term" value="F:metal ion binding"/>
    <property type="evidence" value="ECO:0007669"/>
    <property type="project" value="UniProtKB-KW"/>
</dbReference>
<feature type="binding site" description="covalent" evidence="8">
    <location>
        <position position="55"/>
    </location>
    <ligand>
        <name>heme c</name>
        <dbReference type="ChEBI" id="CHEBI:61717"/>
    </ligand>
</feature>
<keyword evidence="3 9" id="KW-0812">Transmembrane</keyword>
<evidence type="ECO:0000256" key="5">
    <source>
        <dbReference type="ARBA" id="ARBA00022989"/>
    </source>
</evidence>
<dbReference type="EMBL" id="LT841305">
    <property type="protein sequence ID" value="SMH67172.1"/>
    <property type="molecule type" value="Genomic_DNA"/>
</dbReference>
<feature type="transmembrane region" description="Helical" evidence="9">
    <location>
        <begin position="205"/>
        <end position="223"/>
    </location>
</feature>
<dbReference type="InterPro" id="IPR002326">
    <property type="entry name" value="Cyt_c1"/>
</dbReference>
<keyword evidence="16" id="KW-1185">Reference proteome</keyword>
<dbReference type="SUPFAM" id="SSF46626">
    <property type="entry name" value="Cytochrome c"/>
    <property type="match status" value="1"/>
</dbReference>
<reference evidence="12" key="1">
    <citation type="submission" date="2014-03" db="EMBL/GenBank/DDBJ databases">
        <authorList>
            <person name="Genoscope - CEA"/>
        </authorList>
    </citation>
    <scope>NUCLEOTIDE SEQUENCE [LARGE SCALE GENOMIC DNA]</scope>
    <source>
        <strain evidence="12">CF27</strain>
    </source>
</reference>
<dbReference type="Gene3D" id="1.10.760.10">
    <property type="entry name" value="Cytochrome c-like domain"/>
    <property type="match status" value="1"/>
</dbReference>
<dbReference type="InterPro" id="IPR036909">
    <property type="entry name" value="Cyt_c-like_dom_sf"/>
</dbReference>
<evidence type="ECO:0000313" key="12">
    <source>
        <dbReference type="EMBL" id="CDQ09583.1"/>
    </source>
</evidence>
<evidence type="ECO:0000256" key="2">
    <source>
        <dbReference type="ARBA" id="ARBA00022617"/>
    </source>
</evidence>
<dbReference type="EMBL" id="MASQ01000137">
    <property type="protein sequence ID" value="OCB01556.1"/>
    <property type="molecule type" value="Genomic_DNA"/>
</dbReference>
<gene>
    <name evidence="14" type="primary">petC1</name>
    <name evidence="12" type="ORF">AFERRI_30229</name>
    <name evidence="14" type="ORF">AFERRI_50373</name>
    <name evidence="13" type="ORF">BBC27_03500</name>
</gene>
<evidence type="ECO:0000313" key="14">
    <source>
        <dbReference type="EMBL" id="SMH67172.1"/>
    </source>
</evidence>
<dbReference type="GO" id="GO:0020037">
    <property type="term" value="F:heme binding"/>
    <property type="evidence" value="ECO:0007669"/>
    <property type="project" value="InterPro"/>
</dbReference>